<evidence type="ECO:0000259" key="1">
    <source>
        <dbReference type="SMART" id="SM00731"/>
    </source>
</evidence>
<dbReference type="Pfam" id="PF17283">
    <property type="entry name" value="Zn_ribbon_SprT"/>
    <property type="match status" value="1"/>
</dbReference>
<gene>
    <name evidence="2" type="ORF">LREN565_0372</name>
</gene>
<dbReference type="AlphaFoldDB" id="A0A1K2I4I5"/>
<dbReference type="SMART" id="SM00731">
    <property type="entry name" value="SprT"/>
    <property type="match status" value="1"/>
</dbReference>
<accession>A0A1K2I4I5</accession>
<organism evidence="2">
    <name type="scientific">Loigolactobacillus rennini</name>
    <dbReference type="NCBI Taxonomy" id="238013"/>
    <lineage>
        <taxon>Bacteria</taxon>
        <taxon>Bacillati</taxon>
        <taxon>Bacillota</taxon>
        <taxon>Bacilli</taxon>
        <taxon>Lactobacillales</taxon>
        <taxon>Lactobacillaceae</taxon>
        <taxon>Loigolactobacillus</taxon>
    </lineage>
</organism>
<proteinExistence type="predicted"/>
<dbReference type="InterPro" id="IPR006640">
    <property type="entry name" value="SprT-like_domain"/>
</dbReference>
<evidence type="ECO:0000313" key="2">
    <source>
        <dbReference type="EMBL" id="SFZ87259.1"/>
    </source>
</evidence>
<sequence length="150" mass="17514">MTNAALVHYIKMVSQRYFNQPFTHQAWFNKRLRTTGGRYHLADHHIEINPRFAQPQHSQALLGIVLHELCHYHLHLAGKGYRHRDPDFKWQLAAVGGSRYAPALTVSQVKWHYVCTHCGQRYNRQRRLNVQRFVCGRCGGRLKLSQPATD</sequence>
<dbReference type="NCBIfam" id="NF003339">
    <property type="entry name" value="PRK04351.1"/>
    <property type="match status" value="1"/>
</dbReference>
<reference evidence="2" key="1">
    <citation type="submission" date="2016-11" db="EMBL/GenBank/DDBJ databases">
        <authorList>
            <person name="Jaros S."/>
            <person name="Januszkiewicz K."/>
            <person name="Wedrychowicz H."/>
        </authorList>
    </citation>
    <scope>NUCLEOTIDE SEQUENCE</scope>
    <source>
        <strain evidence="2">ACA-DC 565</strain>
    </source>
</reference>
<protein>
    <submittedName>
        <fullName evidence="2">Putative metallopeptidase (Zinc) SprT family</fullName>
    </submittedName>
</protein>
<dbReference type="Gene3D" id="2.20.28.10">
    <property type="match status" value="1"/>
</dbReference>
<feature type="domain" description="SprT-like" evidence="1">
    <location>
        <begin position="4"/>
        <end position="145"/>
    </location>
</feature>
<dbReference type="InterPro" id="IPR035240">
    <property type="entry name" value="SprT_Zn_ribbon"/>
</dbReference>
<dbReference type="EMBL" id="LT634362">
    <property type="protein sequence ID" value="SFZ87259.1"/>
    <property type="molecule type" value="Genomic_DNA"/>
</dbReference>
<name>A0A1K2I4I5_9LACO</name>
<dbReference type="Pfam" id="PF10263">
    <property type="entry name" value="SprT-like"/>
    <property type="match status" value="1"/>
</dbReference>
<dbReference type="GO" id="GO:0006950">
    <property type="term" value="P:response to stress"/>
    <property type="evidence" value="ECO:0007669"/>
    <property type="project" value="UniProtKB-ARBA"/>
</dbReference>